<sequence length="426" mass="47919">MFKKILFFGIIFCMALTGSLEVWGKAPAQVTLNFAYWASASGEDAAFDSLVAKFQKKYPNIVINKQGGPFKDYYTKLETRIAGNDAPDITRIQYQQIGRYASNGVLLNITNKLGKDYNQDFNPALWNAVSYRNAVYAIPHHTDTLAVFYNKTFFDQLGIKAPDKLENAWTWDEFLAVAKRLKKENKAQYGFAVNWIYGNAYRWLPFLYQKGGAVLSPNLKKCVINSPEALDALKTSASFFKEGLVPAGTSVKGTENLNMLFATGVTGMLISGNWVIPYFEQNMTNYSYGVTYMPRGKAMASDLGGNALAVLKKSKHPKEALAFVKFMAEEENMKEFVEKGMFLPVRNSLSGDKMNYAIKPDLMRLFVNQAKTIPNHMAKTISQPSMTKINKVLADELDLVFTQGKDEKEALKTMQSQIERILKEKN</sequence>
<dbReference type="RefSeq" id="WP_165908195.1">
    <property type="nucleotide sequence ID" value="NZ_SLUN01000034.1"/>
</dbReference>
<dbReference type="SUPFAM" id="SSF53850">
    <property type="entry name" value="Periplasmic binding protein-like II"/>
    <property type="match status" value="1"/>
</dbReference>
<evidence type="ECO:0000313" key="6">
    <source>
        <dbReference type="Proteomes" id="UP000295008"/>
    </source>
</evidence>
<dbReference type="Proteomes" id="UP000295008">
    <property type="component" value="Unassembled WGS sequence"/>
</dbReference>
<dbReference type="PANTHER" id="PTHR30061">
    <property type="entry name" value="MALTOSE-BINDING PERIPLASMIC PROTEIN"/>
    <property type="match status" value="1"/>
</dbReference>
<comment type="similarity">
    <text evidence="1">Belongs to the bacterial solute-binding protein 1 family.</text>
</comment>
<organism evidence="5 6">
    <name type="scientific">Hydrogenispora ethanolica</name>
    <dbReference type="NCBI Taxonomy" id="1082276"/>
    <lineage>
        <taxon>Bacteria</taxon>
        <taxon>Bacillati</taxon>
        <taxon>Bacillota</taxon>
        <taxon>Hydrogenispora</taxon>
    </lineage>
</organism>
<dbReference type="GO" id="GO:1901982">
    <property type="term" value="F:maltose binding"/>
    <property type="evidence" value="ECO:0007669"/>
    <property type="project" value="TreeGrafter"/>
</dbReference>
<evidence type="ECO:0000256" key="3">
    <source>
        <dbReference type="ARBA" id="ARBA00022729"/>
    </source>
</evidence>
<feature type="chain" id="PRO_5039256601" evidence="4">
    <location>
        <begin position="25"/>
        <end position="426"/>
    </location>
</feature>
<protein>
    <submittedName>
        <fullName evidence="5">Carbohydrate ABC transporter substrate-binding protein (CUT1 family)</fullName>
    </submittedName>
</protein>
<keyword evidence="6" id="KW-1185">Reference proteome</keyword>
<evidence type="ECO:0000256" key="2">
    <source>
        <dbReference type="ARBA" id="ARBA00022448"/>
    </source>
</evidence>
<keyword evidence="2" id="KW-0813">Transport</keyword>
<dbReference type="CDD" id="cd13585">
    <property type="entry name" value="PBP2_TMBP_like"/>
    <property type="match status" value="1"/>
</dbReference>
<dbReference type="InterPro" id="IPR006059">
    <property type="entry name" value="SBP"/>
</dbReference>
<evidence type="ECO:0000256" key="4">
    <source>
        <dbReference type="SAM" id="SignalP"/>
    </source>
</evidence>
<comment type="caution">
    <text evidence="5">The sequence shown here is derived from an EMBL/GenBank/DDBJ whole genome shotgun (WGS) entry which is preliminary data.</text>
</comment>
<name>A0A4R1R815_HYDET</name>
<dbReference type="GO" id="GO:0015768">
    <property type="term" value="P:maltose transport"/>
    <property type="evidence" value="ECO:0007669"/>
    <property type="project" value="TreeGrafter"/>
</dbReference>
<feature type="signal peptide" evidence="4">
    <location>
        <begin position="1"/>
        <end position="24"/>
    </location>
</feature>
<dbReference type="Pfam" id="PF01547">
    <property type="entry name" value="SBP_bac_1"/>
    <property type="match status" value="1"/>
</dbReference>
<dbReference type="Gene3D" id="3.40.190.10">
    <property type="entry name" value="Periplasmic binding protein-like II"/>
    <property type="match status" value="1"/>
</dbReference>
<dbReference type="GO" id="GO:0042956">
    <property type="term" value="P:maltodextrin transmembrane transport"/>
    <property type="evidence" value="ECO:0007669"/>
    <property type="project" value="TreeGrafter"/>
</dbReference>
<reference evidence="5 6" key="1">
    <citation type="submission" date="2019-03" db="EMBL/GenBank/DDBJ databases">
        <title>Genomic Encyclopedia of Type Strains, Phase IV (KMG-IV): sequencing the most valuable type-strain genomes for metagenomic binning, comparative biology and taxonomic classification.</title>
        <authorList>
            <person name="Goeker M."/>
        </authorList>
    </citation>
    <scope>NUCLEOTIDE SEQUENCE [LARGE SCALE GENOMIC DNA]</scope>
    <source>
        <strain evidence="5 6">LX-B</strain>
    </source>
</reference>
<gene>
    <name evidence="5" type="ORF">EDC14_103438</name>
</gene>
<dbReference type="EMBL" id="SLUN01000034">
    <property type="protein sequence ID" value="TCL61482.1"/>
    <property type="molecule type" value="Genomic_DNA"/>
</dbReference>
<accession>A0A4R1R815</accession>
<keyword evidence="3 4" id="KW-0732">Signal</keyword>
<evidence type="ECO:0000256" key="1">
    <source>
        <dbReference type="ARBA" id="ARBA00008520"/>
    </source>
</evidence>
<dbReference type="AlphaFoldDB" id="A0A4R1R815"/>
<dbReference type="PANTHER" id="PTHR30061:SF50">
    <property type="entry name" value="MALTOSE_MALTODEXTRIN-BINDING PERIPLASMIC PROTEIN"/>
    <property type="match status" value="1"/>
</dbReference>
<proteinExistence type="inferred from homology"/>
<dbReference type="GO" id="GO:0055052">
    <property type="term" value="C:ATP-binding cassette (ABC) transporter complex, substrate-binding subunit-containing"/>
    <property type="evidence" value="ECO:0007669"/>
    <property type="project" value="TreeGrafter"/>
</dbReference>
<evidence type="ECO:0000313" key="5">
    <source>
        <dbReference type="EMBL" id="TCL61482.1"/>
    </source>
</evidence>